<reference evidence="9" key="1">
    <citation type="submission" date="2016-11" db="EMBL/GenBank/DDBJ databases">
        <authorList>
            <person name="Varghese N."/>
            <person name="Submissions S."/>
        </authorList>
    </citation>
    <scope>NUCLEOTIDE SEQUENCE [LARGE SCALE GENOMIC DNA]</scope>
    <source>
        <strain evidence="9">DSM 22212</strain>
    </source>
</reference>
<evidence type="ECO:0000256" key="1">
    <source>
        <dbReference type="ARBA" id="ARBA00003088"/>
    </source>
</evidence>
<evidence type="ECO:0000313" key="8">
    <source>
        <dbReference type="EMBL" id="SHK45571.1"/>
    </source>
</evidence>
<dbReference type="PANTHER" id="PTHR38007">
    <property type="entry name" value="CRISPR SYSTEM CMS PROTEIN CSM5"/>
    <property type="match status" value="1"/>
</dbReference>
<dbReference type="GO" id="GO:0051607">
    <property type="term" value="P:defense response to virus"/>
    <property type="evidence" value="ECO:0007669"/>
    <property type="project" value="UniProtKB-KW"/>
</dbReference>
<protein>
    <recommendedName>
        <fullName evidence="3">CRISPR system Cms protein Csm5</fullName>
    </recommendedName>
    <alternativeName>
        <fullName evidence="6">CRISPR type III A-associated protein Csm5</fullName>
    </alternativeName>
</protein>
<evidence type="ECO:0000256" key="4">
    <source>
        <dbReference type="ARBA" id="ARBA00022884"/>
    </source>
</evidence>
<dbReference type="InterPro" id="IPR010173">
    <property type="entry name" value="CRISPR-assoc_Csm5"/>
</dbReference>
<dbReference type="GO" id="GO:0003723">
    <property type="term" value="F:RNA binding"/>
    <property type="evidence" value="ECO:0007669"/>
    <property type="project" value="UniProtKB-KW"/>
</dbReference>
<organism evidence="8 9">
    <name type="scientific">Rhodothermus profundi</name>
    <dbReference type="NCBI Taxonomy" id="633813"/>
    <lineage>
        <taxon>Bacteria</taxon>
        <taxon>Pseudomonadati</taxon>
        <taxon>Rhodothermota</taxon>
        <taxon>Rhodothermia</taxon>
        <taxon>Rhodothermales</taxon>
        <taxon>Rhodothermaceae</taxon>
        <taxon>Rhodothermus</taxon>
    </lineage>
</organism>
<dbReference type="NCBIfam" id="TIGR01899">
    <property type="entry name" value="cas_TM1807_csm5"/>
    <property type="match status" value="1"/>
</dbReference>
<dbReference type="RefSeq" id="WP_072715003.1">
    <property type="nucleotide sequence ID" value="NZ_FRAU01000003.1"/>
</dbReference>
<dbReference type="Pfam" id="PF03787">
    <property type="entry name" value="RAMPs"/>
    <property type="match status" value="1"/>
</dbReference>
<evidence type="ECO:0000313" key="9">
    <source>
        <dbReference type="Proteomes" id="UP000185812"/>
    </source>
</evidence>
<dbReference type="OrthoDB" id="24360at2"/>
<evidence type="ECO:0000256" key="5">
    <source>
        <dbReference type="ARBA" id="ARBA00023118"/>
    </source>
</evidence>
<comment type="function">
    <text evidence="1">This subunit might be involved in maturation of a crRNA intermediate to its mature form.</text>
</comment>
<feature type="domain" description="CRISPR type III-associated protein" evidence="7">
    <location>
        <begin position="6"/>
        <end position="305"/>
    </location>
</feature>
<keyword evidence="9" id="KW-1185">Reference proteome</keyword>
<evidence type="ECO:0000256" key="2">
    <source>
        <dbReference type="ARBA" id="ARBA00006680"/>
    </source>
</evidence>
<keyword evidence="5" id="KW-0051">Antiviral defense</keyword>
<evidence type="ECO:0000256" key="6">
    <source>
        <dbReference type="ARBA" id="ARBA00031720"/>
    </source>
</evidence>
<dbReference type="InterPro" id="IPR005537">
    <property type="entry name" value="RAMP_III_fam"/>
</dbReference>
<evidence type="ECO:0000256" key="3">
    <source>
        <dbReference type="ARBA" id="ARBA00016113"/>
    </source>
</evidence>
<gene>
    <name evidence="8" type="ORF">SAMN04488087_1138</name>
</gene>
<dbReference type="Proteomes" id="UP000185812">
    <property type="component" value="Unassembled WGS sequence"/>
</dbReference>
<proteinExistence type="inferred from homology"/>
<dbReference type="STRING" id="633813.SAMN04488087_1138"/>
<keyword evidence="4" id="KW-0694">RNA-binding</keyword>
<comment type="similarity">
    <text evidence="2">Belongs to the CRISPR-associated Csm5 family.</text>
</comment>
<dbReference type="AlphaFoldDB" id="A0A1M6SLE7"/>
<sequence>MPITLKLVTHSPVHIGSGRKLETFEYLIHDGYLWRLHPDRLAAFLLDEAGDAALDQLADWITGEADRLKQARGNQEQSRIRQSLTFQTFLRRVLGRPDLNQRLLARLPEVAHYRMPTPHRHFRQLIREQLKQPNGQLYLPGSSVKGALRTCLLYQVLTEADEATIDRWHRRFNEELQTLKEKGGTLPSFFARWLEQEVFFCGVKRENDRVRWGDAQYDLLKFLMVSDSTPVSAEKGVVLNVALYLPGSRPQPQAPPVEALGPGVLLETRIGFEVSFLQAAWAYYQQKRQGVGEHIWIGLPERFTRLYGFSLEETHALASEALERRLLERVRTAVQNFSQALRAFEIRWCEQAECGETRILARQLVRFYRQLPNDTLRLGWGSGFAALTVFLALRDELAWEEALGELLALRFGLSGNNSSSVTTFPRSRRLTPQEGGVPPVLPFGWVELRWPGSHQPAPEEAAATAQPATAELIAWKEQIGPRSRDILAEVVDNTRAPFLIRVFVQGLENETFPCGGARPQNLQIGQRLRVEVADWDKKQRRPRMFRVQSLRV</sequence>
<dbReference type="PANTHER" id="PTHR38007:SF1">
    <property type="entry name" value="CRISPR SYSTEM CMS PROTEIN CSM5"/>
    <property type="match status" value="1"/>
</dbReference>
<dbReference type="EMBL" id="FRAU01000003">
    <property type="protein sequence ID" value="SHK45571.1"/>
    <property type="molecule type" value="Genomic_DNA"/>
</dbReference>
<evidence type="ECO:0000259" key="7">
    <source>
        <dbReference type="Pfam" id="PF03787"/>
    </source>
</evidence>
<name>A0A1M6SLE7_9BACT</name>
<accession>A0A1M6SLE7</accession>